<evidence type="ECO:0000313" key="1">
    <source>
        <dbReference type="EMBL" id="XCG62823.1"/>
    </source>
</evidence>
<dbReference type="InterPro" id="IPR036388">
    <property type="entry name" value="WH-like_DNA-bd_sf"/>
</dbReference>
<dbReference type="AlphaFoldDB" id="A0AAU8DNB4"/>
<dbReference type="Gene3D" id="1.10.10.10">
    <property type="entry name" value="Winged helix-like DNA-binding domain superfamily/Winged helix DNA-binding domain"/>
    <property type="match status" value="1"/>
</dbReference>
<sequence length="71" mass="7757">MRTQVAGADGDDPLAVLQAAARLQREVDQIQEVSVRRARVRGLSWEQIAGALGAPRQAVRRRYGGSRSART</sequence>
<organism evidence="1">
    <name type="scientific">Nakamurella sp. A5-74</name>
    <dbReference type="NCBI Taxonomy" id="3158264"/>
    <lineage>
        <taxon>Bacteria</taxon>
        <taxon>Bacillati</taxon>
        <taxon>Actinomycetota</taxon>
        <taxon>Actinomycetes</taxon>
        <taxon>Nakamurellales</taxon>
        <taxon>Nakamurellaceae</taxon>
        <taxon>Nakamurella</taxon>
    </lineage>
</organism>
<proteinExistence type="predicted"/>
<gene>
    <name evidence="1" type="ORF">ABLG96_16605</name>
</gene>
<dbReference type="EMBL" id="CP159218">
    <property type="protein sequence ID" value="XCG62823.1"/>
    <property type="molecule type" value="Genomic_DNA"/>
</dbReference>
<accession>A0AAU8DNB4</accession>
<name>A0AAU8DNB4_9ACTN</name>
<reference evidence="1" key="1">
    <citation type="submission" date="2024-05" db="EMBL/GenBank/DDBJ databases">
        <authorList>
            <person name="Cai S.Y."/>
            <person name="Jin L.M."/>
            <person name="Li H.R."/>
        </authorList>
    </citation>
    <scope>NUCLEOTIDE SEQUENCE</scope>
    <source>
        <strain evidence="1">A5-74</strain>
    </source>
</reference>
<dbReference type="RefSeq" id="WP_353648438.1">
    <property type="nucleotide sequence ID" value="NZ_CP159218.1"/>
</dbReference>
<evidence type="ECO:0008006" key="2">
    <source>
        <dbReference type="Google" id="ProtNLM"/>
    </source>
</evidence>
<protein>
    <recommendedName>
        <fullName evidence="2">RNA polymerase subunit sigma-70</fullName>
    </recommendedName>
</protein>